<evidence type="ECO:0000313" key="2">
    <source>
        <dbReference type="EMBL" id="KAI5070348.1"/>
    </source>
</evidence>
<name>A0A9D4ULZ2_ADICA</name>
<organism evidence="2 3">
    <name type="scientific">Adiantum capillus-veneris</name>
    <name type="common">Maidenhair fern</name>
    <dbReference type="NCBI Taxonomy" id="13818"/>
    <lineage>
        <taxon>Eukaryota</taxon>
        <taxon>Viridiplantae</taxon>
        <taxon>Streptophyta</taxon>
        <taxon>Embryophyta</taxon>
        <taxon>Tracheophyta</taxon>
        <taxon>Polypodiopsida</taxon>
        <taxon>Polypodiidae</taxon>
        <taxon>Polypodiales</taxon>
        <taxon>Pteridineae</taxon>
        <taxon>Pteridaceae</taxon>
        <taxon>Vittarioideae</taxon>
        <taxon>Adiantum</taxon>
    </lineage>
</organism>
<dbReference type="Proteomes" id="UP000886520">
    <property type="component" value="Chromosome 14"/>
</dbReference>
<accession>A0A9D4ULZ2</accession>
<proteinExistence type="predicted"/>
<dbReference type="AlphaFoldDB" id="A0A9D4ULZ2"/>
<dbReference type="EMBL" id="JABFUD020000014">
    <property type="protein sequence ID" value="KAI5070348.1"/>
    <property type="molecule type" value="Genomic_DNA"/>
</dbReference>
<dbReference type="OrthoDB" id="1994275at2759"/>
<evidence type="ECO:0000313" key="3">
    <source>
        <dbReference type="Proteomes" id="UP000886520"/>
    </source>
</evidence>
<reference evidence="2" key="1">
    <citation type="submission" date="2021-01" db="EMBL/GenBank/DDBJ databases">
        <title>Adiantum capillus-veneris genome.</title>
        <authorList>
            <person name="Fang Y."/>
            <person name="Liao Q."/>
        </authorList>
    </citation>
    <scope>NUCLEOTIDE SEQUENCE</scope>
    <source>
        <strain evidence="2">H3</strain>
        <tissue evidence="2">Leaf</tissue>
    </source>
</reference>
<protein>
    <submittedName>
        <fullName evidence="2">Uncharacterized protein</fullName>
    </submittedName>
</protein>
<feature type="transmembrane region" description="Helical" evidence="1">
    <location>
        <begin position="67"/>
        <end position="91"/>
    </location>
</feature>
<keyword evidence="1" id="KW-0812">Transmembrane</keyword>
<gene>
    <name evidence="2" type="ORF">GOP47_0014691</name>
</gene>
<sequence>MMMEMVKVQLCIAKVAKAVAEAAIVTASLFWMLYWLVSTEPRTNAKQLSLNVHSRFFITDGMEGFALLYQTIPFIIIAILSFLVIGLRAFLRKRTPSSSIKKKI</sequence>
<evidence type="ECO:0000256" key="1">
    <source>
        <dbReference type="SAM" id="Phobius"/>
    </source>
</evidence>
<keyword evidence="1" id="KW-1133">Transmembrane helix</keyword>
<keyword evidence="3" id="KW-1185">Reference proteome</keyword>
<comment type="caution">
    <text evidence="2">The sequence shown here is derived from an EMBL/GenBank/DDBJ whole genome shotgun (WGS) entry which is preliminary data.</text>
</comment>
<keyword evidence="1" id="KW-0472">Membrane</keyword>